<dbReference type="Proteomes" id="UP000000788">
    <property type="component" value="Chromosome"/>
</dbReference>
<name>A9BE30_PROM4</name>
<evidence type="ECO:0000313" key="2">
    <source>
        <dbReference type="EMBL" id="ABX08340.1"/>
    </source>
</evidence>
<dbReference type="KEGG" id="pmj:P9211_04091"/>
<dbReference type="GO" id="GO:0016787">
    <property type="term" value="F:hydrolase activity"/>
    <property type="evidence" value="ECO:0007669"/>
    <property type="project" value="UniProtKB-KW"/>
</dbReference>
<keyword evidence="1" id="KW-0472">Membrane</keyword>
<dbReference type="HAMAP" id="MF_00386">
    <property type="entry name" value="UPF0161_YidD"/>
    <property type="match status" value="1"/>
</dbReference>
<sequence>MHELNTLSFNPLNQLNNAMRMFLLAFIRFYQRWISPLMGPNCRFIPTCSEYGVEAISRHGPLKGGWLTMKRLSRCHPFTPCGCDPVPD</sequence>
<reference evidence="2 3" key="1">
    <citation type="journal article" date="2007" name="PLoS Genet.">
        <title>Patterns and implications of gene gain and loss in the evolution of Prochlorococcus.</title>
        <authorList>
            <person name="Kettler G.C."/>
            <person name="Martiny A.C."/>
            <person name="Huang K."/>
            <person name="Zucker J."/>
            <person name="Coleman M.L."/>
            <person name="Rodrigue S."/>
            <person name="Chen F."/>
            <person name="Lapidus A."/>
            <person name="Ferriera S."/>
            <person name="Johnson J."/>
            <person name="Steglich C."/>
            <person name="Church G.M."/>
            <person name="Richardson P."/>
            <person name="Chisholm S.W."/>
        </authorList>
    </citation>
    <scope>NUCLEOTIDE SEQUENCE [LARGE SCALE GENOMIC DNA]</scope>
    <source>
        <strain evidence="3">MIT 9211</strain>
    </source>
</reference>
<proteinExistence type="inferred from homology"/>
<comment type="subcellular location">
    <subcellularLocation>
        <location evidence="1">Cell inner membrane</location>
        <topology evidence="1">Peripheral membrane protein</topology>
        <orientation evidence="1">Cytoplasmic side</orientation>
    </subcellularLocation>
</comment>
<dbReference type="GO" id="GO:0005886">
    <property type="term" value="C:plasma membrane"/>
    <property type="evidence" value="ECO:0007669"/>
    <property type="project" value="UniProtKB-SubCell"/>
</dbReference>
<dbReference type="eggNOG" id="COG0759">
    <property type="taxonomic scope" value="Bacteria"/>
</dbReference>
<dbReference type="NCBIfam" id="TIGR00278">
    <property type="entry name" value="membrane protein insertion efficiency factor YidD"/>
    <property type="match status" value="1"/>
</dbReference>
<dbReference type="RefSeq" id="WP_012194963.1">
    <property type="nucleotide sequence ID" value="NC_009976.1"/>
</dbReference>
<keyword evidence="1" id="KW-1003">Cell membrane</keyword>
<dbReference type="HOGENOM" id="CLU_144811_6_1_3"/>
<dbReference type="AlphaFoldDB" id="A9BE30"/>
<keyword evidence="2" id="KW-0378">Hydrolase</keyword>
<evidence type="ECO:0000313" key="3">
    <source>
        <dbReference type="Proteomes" id="UP000000788"/>
    </source>
</evidence>
<keyword evidence="1" id="KW-0997">Cell inner membrane</keyword>
<protein>
    <recommendedName>
        <fullName evidence="1">Putative membrane protein insertion efficiency factor</fullName>
    </recommendedName>
</protein>
<dbReference type="PANTHER" id="PTHR33383">
    <property type="entry name" value="MEMBRANE PROTEIN INSERTION EFFICIENCY FACTOR-RELATED"/>
    <property type="match status" value="1"/>
</dbReference>
<dbReference type="Pfam" id="PF01809">
    <property type="entry name" value="YidD"/>
    <property type="match status" value="1"/>
</dbReference>
<dbReference type="InterPro" id="IPR002696">
    <property type="entry name" value="Membr_insert_effic_factor_YidD"/>
</dbReference>
<comment type="similarity">
    <text evidence="1">Belongs to the UPF0161 family.</text>
</comment>
<dbReference type="OrthoDB" id="9801753at2"/>
<dbReference type="STRING" id="93059.P9211_04091"/>
<dbReference type="EMBL" id="CP000878">
    <property type="protein sequence ID" value="ABX08340.1"/>
    <property type="molecule type" value="Genomic_DNA"/>
</dbReference>
<accession>A9BE30</accession>
<organism evidence="2 3">
    <name type="scientific">Prochlorococcus marinus (strain MIT 9211)</name>
    <dbReference type="NCBI Taxonomy" id="93059"/>
    <lineage>
        <taxon>Bacteria</taxon>
        <taxon>Bacillati</taxon>
        <taxon>Cyanobacteriota</taxon>
        <taxon>Cyanophyceae</taxon>
        <taxon>Synechococcales</taxon>
        <taxon>Prochlorococcaceae</taxon>
        <taxon>Prochlorococcus</taxon>
    </lineage>
</organism>
<evidence type="ECO:0000256" key="1">
    <source>
        <dbReference type="HAMAP-Rule" id="MF_00386"/>
    </source>
</evidence>
<gene>
    <name evidence="2" type="ordered locus">P9211_04091</name>
</gene>
<dbReference type="PANTHER" id="PTHR33383:SF1">
    <property type="entry name" value="MEMBRANE PROTEIN INSERTION EFFICIENCY FACTOR-RELATED"/>
    <property type="match status" value="1"/>
</dbReference>
<dbReference type="SMART" id="SM01234">
    <property type="entry name" value="Haemolytic"/>
    <property type="match status" value="1"/>
</dbReference>
<comment type="function">
    <text evidence="1">Could be involved in insertion of integral membrane proteins into the membrane.</text>
</comment>
<keyword evidence="3" id="KW-1185">Reference proteome</keyword>